<dbReference type="PANTHER" id="PTHR43861:SF1">
    <property type="entry name" value="TRANS-ACONITATE 2-METHYLTRANSFERASE"/>
    <property type="match status" value="1"/>
</dbReference>
<evidence type="ECO:0000259" key="4">
    <source>
        <dbReference type="Pfam" id="PF13649"/>
    </source>
</evidence>
<evidence type="ECO:0000256" key="1">
    <source>
        <dbReference type="ARBA" id="ARBA00022603"/>
    </source>
</evidence>
<dbReference type="SUPFAM" id="SSF53335">
    <property type="entry name" value="S-adenosyl-L-methionine-dependent methyltransferases"/>
    <property type="match status" value="1"/>
</dbReference>
<sequence>MVSDTQRWNEYHQKTQDGSGPSMYGQEREPDFPRNSIICDLGGGTGSDTVYFLKKGHKVILADISDHALKVAQGKVREAGVSQNLELRQIDYWKDKINLPDESVDVVYSRQSLHYFPKDETGRLFKEVYRILKKGGKAYITLKSPEDTVEMSYLKETSVEYEPNVFIKNDRLKSRFSIDQLKEILNTAGILDSQVTPYKERVPSGNEEIILNEVIFVKQ</sequence>
<evidence type="ECO:0000256" key="2">
    <source>
        <dbReference type="ARBA" id="ARBA00022679"/>
    </source>
</evidence>
<comment type="caution">
    <text evidence="5">The sequence shown here is derived from an EMBL/GenBank/DDBJ whole genome shotgun (WGS) entry which is preliminary data.</text>
</comment>
<dbReference type="Pfam" id="PF13649">
    <property type="entry name" value="Methyltransf_25"/>
    <property type="match status" value="1"/>
</dbReference>
<feature type="domain" description="Methyltransferase" evidence="4">
    <location>
        <begin position="38"/>
        <end position="136"/>
    </location>
</feature>
<dbReference type="EMBL" id="MGGI01000007">
    <property type="protein sequence ID" value="OGM27156.1"/>
    <property type="molecule type" value="Genomic_DNA"/>
</dbReference>
<dbReference type="Proteomes" id="UP000178851">
    <property type="component" value="Unassembled WGS sequence"/>
</dbReference>
<keyword evidence="2" id="KW-0808">Transferase</keyword>
<keyword evidence="1" id="KW-0489">Methyltransferase</keyword>
<evidence type="ECO:0000256" key="3">
    <source>
        <dbReference type="SAM" id="MobiDB-lite"/>
    </source>
</evidence>
<evidence type="ECO:0000313" key="5">
    <source>
        <dbReference type="EMBL" id="OGM27156.1"/>
    </source>
</evidence>
<dbReference type="GO" id="GO:0032259">
    <property type="term" value="P:methylation"/>
    <property type="evidence" value="ECO:0007669"/>
    <property type="project" value="UniProtKB-KW"/>
</dbReference>
<dbReference type="CDD" id="cd02440">
    <property type="entry name" value="AdoMet_MTases"/>
    <property type="match status" value="1"/>
</dbReference>
<dbReference type="AlphaFoldDB" id="A0A1F7YIJ3"/>
<accession>A0A1F7YIJ3</accession>
<organism evidence="5 6">
    <name type="scientific">Candidatus Woesebacteria bacterium RIFCSPHIGHO2_01_FULL_39_28</name>
    <dbReference type="NCBI Taxonomy" id="1802496"/>
    <lineage>
        <taxon>Bacteria</taxon>
        <taxon>Candidatus Woeseibacteriota</taxon>
    </lineage>
</organism>
<protein>
    <recommendedName>
        <fullName evidence="4">Methyltransferase domain-containing protein</fullName>
    </recommendedName>
</protein>
<gene>
    <name evidence="5" type="ORF">A2627_05975</name>
</gene>
<dbReference type="InterPro" id="IPR029063">
    <property type="entry name" value="SAM-dependent_MTases_sf"/>
</dbReference>
<dbReference type="InterPro" id="IPR041698">
    <property type="entry name" value="Methyltransf_25"/>
</dbReference>
<dbReference type="GO" id="GO:0008168">
    <property type="term" value="F:methyltransferase activity"/>
    <property type="evidence" value="ECO:0007669"/>
    <property type="project" value="UniProtKB-KW"/>
</dbReference>
<proteinExistence type="predicted"/>
<dbReference type="Gene3D" id="3.40.50.150">
    <property type="entry name" value="Vaccinia Virus protein VP39"/>
    <property type="match status" value="1"/>
</dbReference>
<reference evidence="5 6" key="1">
    <citation type="journal article" date="2016" name="Nat. Commun.">
        <title>Thousands of microbial genomes shed light on interconnected biogeochemical processes in an aquifer system.</title>
        <authorList>
            <person name="Anantharaman K."/>
            <person name="Brown C.T."/>
            <person name="Hug L.A."/>
            <person name="Sharon I."/>
            <person name="Castelle C.J."/>
            <person name="Probst A.J."/>
            <person name="Thomas B.C."/>
            <person name="Singh A."/>
            <person name="Wilkins M.J."/>
            <person name="Karaoz U."/>
            <person name="Brodie E.L."/>
            <person name="Williams K.H."/>
            <person name="Hubbard S.S."/>
            <person name="Banfield J.F."/>
        </authorList>
    </citation>
    <scope>NUCLEOTIDE SEQUENCE [LARGE SCALE GENOMIC DNA]</scope>
</reference>
<name>A0A1F7YIJ3_9BACT</name>
<feature type="region of interest" description="Disordered" evidence="3">
    <location>
        <begin position="1"/>
        <end position="29"/>
    </location>
</feature>
<dbReference type="PANTHER" id="PTHR43861">
    <property type="entry name" value="TRANS-ACONITATE 2-METHYLTRANSFERASE-RELATED"/>
    <property type="match status" value="1"/>
</dbReference>
<evidence type="ECO:0000313" key="6">
    <source>
        <dbReference type="Proteomes" id="UP000178851"/>
    </source>
</evidence>